<protein>
    <submittedName>
        <fullName evidence="1">Uncharacterized protein</fullName>
    </submittedName>
</protein>
<comment type="caution">
    <text evidence="1">The sequence shown here is derived from an EMBL/GenBank/DDBJ whole genome shotgun (WGS) entry which is preliminary data.</text>
</comment>
<accession>A0A3M7Q3X0</accession>
<evidence type="ECO:0000313" key="2">
    <source>
        <dbReference type="Proteomes" id="UP000276133"/>
    </source>
</evidence>
<keyword evidence="2" id="KW-1185">Reference proteome</keyword>
<proteinExistence type="predicted"/>
<evidence type="ECO:0000313" key="1">
    <source>
        <dbReference type="EMBL" id="RNA05675.1"/>
    </source>
</evidence>
<dbReference type="EMBL" id="REGN01007640">
    <property type="protein sequence ID" value="RNA05675.1"/>
    <property type="molecule type" value="Genomic_DNA"/>
</dbReference>
<dbReference type="Proteomes" id="UP000276133">
    <property type="component" value="Unassembled WGS sequence"/>
</dbReference>
<sequence>MVRLTTKISVALTEECSLIGNSLAFFGLHVVRLFSAPDRIGIVKFHYGGLITASVAVVWSRENSDNISVVAPVVAFHDELMGSGDQGEPVGVIE</sequence>
<reference evidence="1 2" key="1">
    <citation type="journal article" date="2018" name="Sci. Rep.">
        <title>Genomic signatures of local adaptation to the degree of environmental predictability in rotifers.</title>
        <authorList>
            <person name="Franch-Gras L."/>
            <person name="Hahn C."/>
            <person name="Garcia-Roger E.M."/>
            <person name="Carmona M.J."/>
            <person name="Serra M."/>
            <person name="Gomez A."/>
        </authorList>
    </citation>
    <scope>NUCLEOTIDE SEQUENCE [LARGE SCALE GENOMIC DNA]</scope>
    <source>
        <strain evidence="1">HYR1</strain>
    </source>
</reference>
<organism evidence="1 2">
    <name type="scientific">Brachionus plicatilis</name>
    <name type="common">Marine rotifer</name>
    <name type="synonym">Brachionus muelleri</name>
    <dbReference type="NCBI Taxonomy" id="10195"/>
    <lineage>
        <taxon>Eukaryota</taxon>
        <taxon>Metazoa</taxon>
        <taxon>Spiralia</taxon>
        <taxon>Gnathifera</taxon>
        <taxon>Rotifera</taxon>
        <taxon>Eurotatoria</taxon>
        <taxon>Monogononta</taxon>
        <taxon>Pseudotrocha</taxon>
        <taxon>Ploima</taxon>
        <taxon>Brachionidae</taxon>
        <taxon>Brachionus</taxon>
    </lineage>
</organism>
<name>A0A3M7Q3X0_BRAPC</name>
<gene>
    <name evidence="1" type="ORF">BpHYR1_001488</name>
</gene>
<dbReference type="AlphaFoldDB" id="A0A3M7Q3X0"/>